<dbReference type="EMBL" id="CP120576">
    <property type="protein sequence ID" value="WEY85013.1"/>
    <property type="molecule type" value="Genomic_DNA"/>
</dbReference>
<reference evidence="2" key="2">
    <citation type="submission" date="2023-03" db="EMBL/GenBank/DDBJ databases">
        <title>Complete genome sequences of 52 Bacillus and Priestia strains isolated from West-African fermentations and 26 reference strains from the DSMZ collection.</title>
        <authorList>
            <person name="Wiedenbein E.S."/>
            <person name="Canoy T.S."/>
            <person name="Hui Y."/>
            <person name="Parkouda C."/>
            <person name="Dawende C."/>
            <person name="Ametefe E."/>
            <person name="Jespersen L."/>
            <person name="Nielsen D.S."/>
        </authorList>
    </citation>
    <scope>NUCLEOTIDE SEQUENCE</scope>
    <source>
        <strain evidence="2">PRO56</strain>
    </source>
</reference>
<organism evidence="1 3">
    <name type="scientific">Bacillus subtilis</name>
    <dbReference type="NCBI Taxonomy" id="1423"/>
    <lineage>
        <taxon>Bacteria</taxon>
        <taxon>Bacillati</taxon>
        <taxon>Bacillota</taxon>
        <taxon>Bacilli</taxon>
        <taxon>Bacillales</taxon>
        <taxon>Bacillaceae</taxon>
        <taxon>Bacillus</taxon>
    </lineage>
</organism>
<evidence type="ECO:0000313" key="1">
    <source>
        <dbReference type="EMBL" id="KIU11031.1"/>
    </source>
</evidence>
<accession>A0A0D1L5L7</accession>
<evidence type="ECO:0000313" key="3">
    <source>
        <dbReference type="Proteomes" id="UP000032247"/>
    </source>
</evidence>
<dbReference type="AlphaFoldDB" id="A0A0D1L5L7"/>
<gene>
    <name evidence="2" type="ORF">P5633_01550</name>
    <name evidence="1" type="ORF">SC09_Contig25orf00963</name>
</gene>
<name>A0A0D1L5L7_BACIU</name>
<dbReference type="RefSeq" id="WP_003246278.1">
    <property type="nucleotide sequence ID" value="NZ_AP024621.1"/>
</dbReference>
<dbReference type="PATRIC" id="fig|1423.173.peg.3147"/>
<evidence type="ECO:0000313" key="2">
    <source>
        <dbReference type="EMBL" id="WEY85013.1"/>
    </source>
</evidence>
<reference evidence="1 3" key="1">
    <citation type="submission" date="2014-12" db="EMBL/GenBank/DDBJ databases">
        <title>Comparative genome analysis of Bacillus coagulans HM-08, Clostridium butyricum HM-68, Bacillus subtilis HM-66 and Bacillus licheniformis BL-09.</title>
        <authorList>
            <person name="Zhang H."/>
        </authorList>
    </citation>
    <scope>NUCLEOTIDE SEQUENCE [LARGE SCALE GENOMIC DNA]</scope>
    <source>
        <strain evidence="1 3">HM-66</strain>
    </source>
</reference>
<dbReference type="Proteomes" id="UP001214898">
    <property type="component" value="Chromosome"/>
</dbReference>
<dbReference type="Proteomes" id="UP000032247">
    <property type="component" value="Unassembled WGS sequence"/>
</dbReference>
<dbReference type="EMBL" id="JXBC01000004">
    <property type="protein sequence ID" value="KIU11031.1"/>
    <property type="molecule type" value="Genomic_DNA"/>
</dbReference>
<proteinExistence type="predicted"/>
<sequence length="58" mass="6535">MGGLQTTGYAENASFSQLSACFSSRLVREDLFLMFSAYNQFTLLHSRLTMISYNGDDQ</sequence>
<protein>
    <submittedName>
        <fullName evidence="1">Uncharacterized protein</fullName>
    </submittedName>
</protein>